<evidence type="ECO:0000256" key="1">
    <source>
        <dbReference type="SAM" id="Phobius"/>
    </source>
</evidence>
<feature type="transmembrane region" description="Helical" evidence="1">
    <location>
        <begin position="12"/>
        <end position="33"/>
    </location>
</feature>
<protein>
    <submittedName>
        <fullName evidence="2">Uncharacterized protein</fullName>
    </submittedName>
</protein>
<dbReference type="RefSeq" id="WP_210857350.1">
    <property type="nucleotide sequence ID" value="NZ_JAGQDD010000053.1"/>
</dbReference>
<dbReference type="Proteomes" id="UP000676246">
    <property type="component" value="Unassembled WGS sequence"/>
</dbReference>
<name>A0A940YFM9_9BURK</name>
<organism evidence="2 3">
    <name type="scientific">Ideonella alba</name>
    <dbReference type="NCBI Taxonomy" id="2824118"/>
    <lineage>
        <taxon>Bacteria</taxon>
        <taxon>Pseudomonadati</taxon>
        <taxon>Pseudomonadota</taxon>
        <taxon>Betaproteobacteria</taxon>
        <taxon>Burkholderiales</taxon>
        <taxon>Sphaerotilaceae</taxon>
        <taxon>Ideonella</taxon>
    </lineage>
</organism>
<accession>A0A940YFM9</accession>
<feature type="transmembrane region" description="Helical" evidence="1">
    <location>
        <begin position="40"/>
        <end position="58"/>
    </location>
</feature>
<dbReference type="AlphaFoldDB" id="A0A940YFM9"/>
<evidence type="ECO:0000313" key="3">
    <source>
        <dbReference type="Proteomes" id="UP000676246"/>
    </source>
</evidence>
<comment type="caution">
    <text evidence="2">The sequence shown here is derived from an EMBL/GenBank/DDBJ whole genome shotgun (WGS) entry which is preliminary data.</text>
</comment>
<keyword evidence="1" id="KW-0472">Membrane</keyword>
<evidence type="ECO:0000313" key="2">
    <source>
        <dbReference type="EMBL" id="MBQ0933685.1"/>
    </source>
</evidence>
<keyword evidence="1" id="KW-0812">Transmembrane</keyword>
<dbReference type="EMBL" id="JAGQDD010000053">
    <property type="protein sequence ID" value="MBQ0933685.1"/>
    <property type="molecule type" value="Genomic_DNA"/>
</dbReference>
<sequence length="106" mass="11458">MAMQIPPPESSSVWRIAGWVSFALTVALFMFVSSRAGMRWLGVVMLVGAAVQIIQRRFAYGWEGRAPSGYITGIPAVLLGLLIGALGLAMLAKPDFMLVLFGWDGQ</sequence>
<reference evidence="2 3" key="1">
    <citation type="submission" date="2021-04" db="EMBL/GenBank/DDBJ databases">
        <title>The genome sequence of Ideonella sp. 3Y2.</title>
        <authorList>
            <person name="Liu Y."/>
        </authorList>
    </citation>
    <scope>NUCLEOTIDE SEQUENCE [LARGE SCALE GENOMIC DNA]</scope>
    <source>
        <strain evidence="2 3">3Y2</strain>
    </source>
</reference>
<proteinExistence type="predicted"/>
<keyword evidence="1" id="KW-1133">Transmembrane helix</keyword>
<gene>
    <name evidence="2" type="ORF">KAK03_24725</name>
</gene>
<keyword evidence="3" id="KW-1185">Reference proteome</keyword>
<feature type="transmembrane region" description="Helical" evidence="1">
    <location>
        <begin position="70"/>
        <end position="91"/>
    </location>
</feature>